<dbReference type="Proteomes" id="UP001470230">
    <property type="component" value="Unassembled WGS sequence"/>
</dbReference>
<dbReference type="SMART" id="SM00220">
    <property type="entry name" value="S_TKc"/>
    <property type="match status" value="1"/>
</dbReference>
<dbReference type="Pfam" id="PF00069">
    <property type="entry name" value="Pkinase"/>
    <property type="match status" value="1"/>
</dbReference>
<dbReference type="EMBL" id="JAPFFF010000017">
    <property type="protein sequence ID" value="KAK8863813.1"/>
    <property type="molecule type" value="Genomic_DNA"/>
</dbReference>
<feature type="region of interest" description="Disordered" evidence="1">
    <location>
        <begin position="283"/>
        <end position="306"/>
    </location>
</feature>
<evidence type="ECO:0000256" key="1">
    <source>
        <dbReference type="SAM" id="MobiDB-lite"/>
    </source>
</evidence>
<reference evidence="3 4" key="1">
    <citation type="submission" date="2024-04" db="EMBL/GenBank/DDBJ databases">
        <title>Tritrichomonas musculus Genome.</title>
        <authorList>
            <person name="Alves-Ferreira E."/>
            <person name="Grigg M."/>
            <person name="Lorenzi H."/>
            <person name="Galac M."/>
        </authorList>
    </citation>
    <scope>NUCLEOTIDE SEQUENCE [LARGE SCALE GENOMIC DNA]</scope>
    <source>
        <strain evidence="3 4">EAF2021</strain>
    </source>
</reference>
<dbReference type="PROSITE" id="PS50011">
    <property type="entry name" value="PROTEIN_KINASE_DOM"/>
    <property type="match status" value="1"/>
</dbReference>
<evidence type="ECO:0000313" key="3">
    <source>
        <dbReference type="EMBL" id="KAK8863813.1"/>
    </source>
</evidence>
<dbReference type="InterPro" id="IPR000719">
    <property type="entry name" value="Prot_kinase_dom"/>
</dbReference>
<dbReference type="InterPro" id="IPR011009">
    <property type="entry name" value="Kinase-like_dom_sf"/>
</dbReference>
<dbReference type="SUPFAM" id="SSF56112">
    <property type="entry name" value="Protein kinase-like (PK-like)"/>
    <property type="match status" value="1"/>
</dbReference>
<evidence type="ECO:0000259" key="2">
    <source>
        <dbReference type="PROSITE" id="PS50011"/>
    </source>
</evidence>
<dbReference type="PANTHER" id="PTHR24361">
    <property type="entry name" value="MITOGEN-ACTIVATED KINASE KINASE KINASE"/>
    <property type="match status" value="1"/>
</dbReference>
<accession>A0ABR2ILV7</accession>
<name>A0ABR2ILV7_9EUKA</name>
<dbReference type="PROSITE" id="PS00108">
    <property type="entry name" value="PROTEIN_KINASE_ST"/>
    <property type="match status" value="1"/>
</dbReference>
<protein>
    <recommendedName>
        <fullName evidence="2">Protein kinase domain-containing protein</fullName>
    </recommendedName>
</protein>
<dbReference type="Gene3D" id="1.10.510.10">
    <property type="entry name" value="Transferase(Phosphotransferase) domain 1"/>
    <property type="match status" value="1"/>
</dbReference>
<proteinExistence type="predicted"/>
<organism evidence="3 4">
    <name type="scientific">Tritrichomonas musculus</name>
    <dbReference type="NCBI Taxonomy" id="1915356"/>
    <lineage>
        <taxon>Eukaryota</taxon>
        <taxon>Metamonada</taxon>
        <taxon>Parabasalia</taxon>
        <taxon>Tritrichomonadida</taxon>
        <taxon>Tritrichomonadidae</taxon>
        <taxon>Tritrichomonas</taxon>
    </lineage>
</organism>
<dbReference type="InterPro" id="IPR053235">
    <property type="entry name" value="Ser_Thr_kinase"/>
</dbReference>
<evidence type="ECO:0000313" key="4">
    <source>
        <dbReference type="Proteomes" id="UP001470230"/>
    </source>
</evidence>
<dbReference type="InterPro" id="IPR008271">
    <property type="entry name" value="Ser/Thr_kinase_AS"/>
</dbReference>
<keyword evidence="4" id="KW-1185">Reference proteome</keyword>
<gene>
    <name evidence="3" type="ORF">M9Y10_011503</name>
</gene>
<comment type="caution">
    <text evidence="3">The sequence shown here is derived from an EMBL/GenBank/DDBJ whole genome shotgun (WGS) entry which is preliminary data.</text>
</comment>
<feature type="domain" description="Protein kinase" evidence="2">
    <location>
        <begin position="21"/>
        <end position="277"/>
    </location>
</feature>
<sequence length="306" mass="34783">MIHAKTEEGYPINIPTSFHGYKLLKIIGFGSSSIVGLVIENRTGQLYSAKIISKNDAEKKKTLYSIQKEIGVMGEVDHPNIVKIIKSIDLRNKFNELYIIVIMEYCEKGDLLSYSSEHGFENEYQKQKIMKGFLEAIKYLHHRGISHGDIKLDNILLDKDLNPKLTDFGFCRTTLIAGDESKKGTIFYAAPELFVHGEFDTLKSDIWSIGITLYSLSENQFPYKSGDTRFIVNEIKSGKLSIGDNVSNSLRKVVEKCTQIQPQKRPSIEELMNDEYFYTDEQMSDLSKQNNPSSWSSSSFIEECGI</sequence>